<keyword evidence="4" id="KW-0645">Protease</keyword>
<name>G0W5M1_NAUDC</name>
<dbReference type="PROSITE" id="PS00973">
    <property type="entry name" value="USP_2"/>
    <property type="match status" value="1"/>
</dbReference>
<feature type="region of interest" description="Disordered" evidence="8">
    <location>
        <begin position="1"/>
        <end position="70"/>
    </location>
</feature>
<organism evidence="11 12">
    <name type="scientific">Naumovozyma dairenensis (strain ATCC 10597 / BCRC 20456 / CBS 421 / NBRC 0211 / NRRL Y-12639)</name>
    <name type="common">Saccharomyces dairenensis</name>
    <dbReference type="NCBI Taxonomy" id="1071378"/>
    <lineage>
        <taxon>Eukaryota</taxon>
        <taxon>Fungi</taxon>
        <taxon>Dikarya</taxon>
        <taxon>Ascomycota</taxon>
        <taxon>Saccharomycotina</taxon>
        <taxon>Saccharomycetes</taxon>
        <taxon>Saccharomycetales</taxon>
        <taxon>Saccharomycetaceae</taxon>
        <taxon>Naumovozyma</taxon>
    </lineage>
</organism>
<keyword evidence="12" id="KW-1185">Reference proteome</keyword>
<dbReference type="PANTHER" id="PTHR21646:SF24">
    <property type="entry name" value="UBIQUITIN CARBOXYL-TERMINAL HYDROLASE"/>
    <property type="match status" value="1"/>
</dbReference>
<evidence type="ECO:0000313" key="12">
    <source>
        <dbReference type="Proteomes" id="UP000000689"/>
    </source>
</evidence>
<protein>
    <recommendedName>
        <fullName evidence="3">ubiquitinyl hydrolase 1</fullName>
        <ecNumber evidence="3">3.4.19.12</ecNumber>
    </recommendedName>
</protein>
<comment type="catalytic activity">
    <reaction evidence="1">
        <text>Thiol-dependent hydrolysis of ester, thioester, amide, peptide and isopeptide bonds formed by the C-terminal Gly of ubiquitin (a 76-residue protein attached to proteins as an intracellular targeting signal).</text>
        <dbReference type="EC" id="3.4.19.12"/>
    </reaction>
</comment>
<dbReference type="Pfam" id="PF00443">
    <property type="entry name" value="UCH"/>
    <property type="match status" value="1"/>
</dbReference>
<feature type="compositionally biased region" description="Basic and acidic residues" evidence="8">
    <location>
        <begin position="24"/>
        <end position="40"/>
    </location>
</feature>
<dbReference type="GO" id="GO:0043596">
    <property type="term" value="C:nuclear replication fork"/>
    <property type="evidence" value="ECO:0007669"/>
    <property type="project" value="EnsemblFungi"/>
</dbReference>
<reference evidence="11 12" key="1">
    <citation type="journal article" date="2011" name="Proc. Natl. Acad. Sci. U.S.A.">
        <title>Evolutionary erosion of yeast sex chromosomes by mating-type switching accidents.</title>
        <authorList>
            <person name="Gordon J.L."/>
            <person name="Armisen D."/>
            <person name="Proux-Wera E."/>
            <person name="Oheigeartaigh S.S."/>
            <person name="Byrne K.P."/>
            <person name="Wolfe K.H."/>
        </authorList>
    </citation>
    <scope>NUCLEOTIDE SEQUENCE [LARGE SCALE GENOMIC DNA]</scope>
    <source>
        <strain evidence="12">ATCC 10597 / BCRC 20456 / CBS 421 / NBRC 0211 / NRRL Y-12639</strain>
    </source>
</reference>
<evidence type="ECO:0000256" key="6">
    <source>
        <dbReference type="ARBA" id="ARBA00022801"/>
    </source>
</evidence>
<dbReference type="GO" id="GO:0006508">
    <property type="term" value="P:proteolysis"/>
    <property type="evidence" value="ECO:0007669"/>
    <property type="project" value="UniProtKB-KW"/>
</dbReference>
<feature type="compositionally biased region" description="Polar residues" evidence="8">
    <location>
        <begin position="1229"/>
        <end position="1239"/>
    </location>
</feature>
<dbReference type="CDD" id="cd02674">
    <property type="entry name" value="Peptidase_C19R"/>
    <property type="match status" value="1"/>
</dbReference>
<dbReference type="GO" id="GO:0006974">
    <property type="term" value="P:DNA damage response"/>
    <property type="evidence" value="ECO:0007669"/>
    <property type="project" value="EnsemblFungi"/>
</dbReference>
<dbReference type="InterPro" id="IPR028889">
    <property type="entry name" value="USP"/>
</dbReference>
<dbReference type="GO" id="GO:0010637">
    <property type="term" value="P:negative regulation of mitochondrial fusion"/>
    <property type="evidence" value="ECO:0007669"/>
    <property type="project" value="EnsemblFungi"/>
</dbReference>
<evidence type="ECO:0000313" key="11">
    <source>
        <dbReference type="EMBL" id="CCD23082.1"/>
    </source>
</evidence>
<dbReference type="InterPro" id="IPR001394">
    <property type="entry name" value="Peptidase_C19_UCH"/>
</dbReference>
<evidence type="ECO:0000259" key="9">
    <source>
        <dbReference type="PROSITE" id="PS50235"/>
    </source>
</evidence>
<evidence type="ECO:0000256" key="1">
    <source>
        <dbReference type="ARBA" id="ARBA00000707"/>
    </source>
</evidence>
<keyword evidence="6" id="KW-0378">Hydrolase</keyword>
<dbReference type="OMA" id="PYCEKPE"/>
<comment type="similarity">
    <text evidence="2">Belongs to the peptidase C19 family.</text>
</comment>
<dbReference type="MEROPS" id="C19.103"/>
<feature type="compositionally biased region" description="Polar residues" evidence="8">
    <location>
        <begin position="1140"/>
        <end position="1153"/>
    </location>
</feature>
<evidence type="ECO:0000256" key="5">
    <source>
        <dbReference type="ARBA" id="ARBA00022786"/>
    </source>
</evidence>
<evidence type="ECO:0000259" key="10">
    <source>
        <dbReference type="PROSITE" id="PS51283"/>
    </source>
</evidence>
<dbReference type="InterPro" id="IPR050185">
    <property type="entry name" value="Ub_carboxyl-term_hydrolase"/>
</dbReference>
<dbReference type="Gene3D" id="3.90.70.10">
    <property type="entry name" value="Cysteine proteinases"/>
    <property type="match status" value="2"/>
</dbReference>
<dbReference type="PROSITE" id="PS00972">
    <property type="entry name" value="USP_1"/>
    <property type="match status" value="1"/>
</dbReference>
<feature type="domain" description="USP" evidence="9">
    <location>
        <begin position="330"/>
        <end position="1087"/>
    </location>
</feature>
<feature type="compositionally biased region" description="Acidic residues" evidence="8">
    <location>
        <begin position="1198"/>
        <end position="1208"/>
    </location>
</feature>
<dbReference type="GeneID" id="11498312"/>
<dbReference type="SMART" id="SM00695">
    <property type="entry name" value="DUSP"/>
    <property type="match status" value="1"/>
</dbReference>
<evidence type="ECO:0000256" key="7">
    <source>
        <dbReference type="ARBA" id="ARBA00022807"/>
    </source>
</evidence>
<proteinExistence type="inferred from homology"/>
<dbReference type="InterPro" id="IPR018200">
    <property type="entry name" value="USP_CS"/>
</dbReference>
<dbReference type="InterPro" id="IPR006615">
    <property type="entry name" value="Pept_C19_DUSP"/>
</dbReference>
<evidence type="ECO:0000256" key="3">
    <source>
        <dbReference type="ARBA" id="ARBA00012759"/>
    </source>
</evidence>
<evidence type="ECO:0000256" key="8">
    <source>
        <dbReference type="SAM" id="MobiDB-lite"/>
    </source>
</evidence>
<feature type="region of interest" description="Disordered" evidence="8">
    <location>
        <begin position="1229"/>
        <end position="1253"/>
    </location>
</feature>
<dbReference type="KEGG" id="ndi:NDAI_0B00480"/>
<dbReference type="Gene3D" id="3.30.2230.10">
    <property type="entry name" value="DUSP-like"/>
    <property type="match status" value="1"/>
</dbReference>
<dbReference type="PROSITE" id="PS50235">
    <property type="entry name" value="USP_3"/>
    <property type="match status" value="1"/>
</dbReference>
<dbReference type="AlphaFoldDB" id="G0W5M1"/>
<feature type="compositionally biased region" description="Polar residues" evidence="8">
    <location>
        <begin position="1171"/>
        <end position="1182"/>
    </location>
</feature>
<dbReference type="InterPro" id="IPR038765">
    <property type="entry name" value="Papain-like_cys_pep_sf"/>
</dbReference>
<feature type="domain" description="DUSP" evidence="10">
    <location>
        <begin position="69"/>
        <end position="171"/>
    </location>
</feature>
<dbReference type="RefSeq" id="XP_003668325.1">
    <property type="nucleotide sequence ID" value="XM_003668277.1"/>
</dbReference>
<evidence type="ECO:0000256" key="4">
    <source>
        <dbReference type="ARBA" id="ARBA00022670"/>
    </source>
</evidence>
<dbReference type="Proteomes" id="UP000000689">
    <property type="component" value="Chromosome 2"/>
</dbReference>
<dbReference type="Pfam" id="PF06337">
    <property type="entry name" value="DUSP"/>
    <property type="match status" value="1"/>
</dbReference>
<dbReference type="OrthoDB" id="292964at2759"/>
<dbReference type="GO" id="GO:0016579">
    <property type="term" value="P:protein deubiquitination"/>
    <property type="evidence" value="ECO:0007669"/>
    <property type="project" value="EnsemblFungi"/>
</dbReference>
<dbReference type="EC" id="3.4.19.12" evidence="3"/>
<gene>
    <name evidence="11" type="primary">NDAI0B00480</name>
    <name evidence="11" type="ordered locus">NDAI_0B00480</name>
</gene>
<dbReference type="eggNOG" id="KOG1870">
    <property type="taxonomic scope" value="Eukaryota"/>
</dbReference>
<dbReference type="EMBL" id="HE580268">
    <property type="protein sequence ID" value="CCD23082.1"/>
    <property type="molecule type" value="Genomic_DNA"/>
</dbReference>
<dbReference type="PANTHER" id="PTHR21646">
    <property type="entry name" value="UBIQUITIN CARBOXYL-TERMINAL HYDROLASE"/>
    <property type="match status" value="1"/>
</dbReference>
<sequence length="1253" mass="143777">MAFNDDENTESEELDVQLFDDLNDDKREQSQNQLEKDKSQQYENDASVAVEAESNDNEEEGDNTSQLIPDLPSQRNIISDLLEENKNMEAEGDKIYIIPKYWFDKLKDPVTADPNELGPIDPSLICKDYDNLILADYNKHPYIPLPESVFLKLYEWYGLAQGSQPVVTFLIYDDESNSLIPDYNWYFFRIHHLTQDGASRNYYPKNTKTCFTMTSLATLKDVLIKAMDYFAAIETNIDATQMNFQIWYVDDPSASHTASILSTLYELNPIQFLSFNAITKITTQLMDKQMKEFTPTSFDFVIETKPKQKSSHWPSNFLIYNNLQSSPGTIGLTNLGNTCYMNSALQCITHIPIFRDYFLYGTFQKEVNEGNPLGYQGYMARAFSDLIQSLFGDNITSTTAYSPSYFKSTLGHFNSMFSGYLQQDSQEFLAFLLDSLHEDLNRIDKKPYVEKPSLPLTANLNDFDVVKRLADDTWKAHLLRNDSVITDLFVAMYKSTLKCPECQNTSVTFDPYNDLTLPLPVASIWHTKVKIFPLNSPPCTLEVELAKTSTYLDLKSYISECTGIKIQNLFGCEIFSHQFYTNYETVESNSQFLPLQELISDQDDVIFYEINISNDEIIVPVLNTKVEENFSRPSLFGVPFFITLSASELDNPCLIRYKLEKCYSNLSGGFIPFPSTEQEEFPTLDDFPLLSAKYPKEALEKYTDVLHYSVPICIDNDKQVRNEEYFKIKILNFKQSIKTINNANDGKQSPAFWVPQTHMNFSKAQDITELLNPITRSLYQYHLSSDDEITSEGLVDTAKNERKLMKVQDSDLESPLSEENISVDKDLDTITPEQEQLGIDNEIDLEEIQETDGNSEEKCEEQPAEVSQTTVLNNNLDHTYNRSTLICPGNVIICEWPATNIQKAFTEDKVINWEHPAPLPNPQLEKLKEQRDKQEERHITLDDCLKLFSKPEILSSNDSWYCPHCKEHRQATKQIELWNTPDILLIHLKRFENQRSFSDKIVDTVFFPITDFDISEHLVYKEDPRGNVYDLIAVDNHYGGLGGGHYTAYAKNANDNKWYYFDDSRVSVTAPEKSIAGSAYLLFYVRRNSHENVVETSLQETIKEAREAHQRKILALEERQKIIYEDNKSDMEDYTDGTDSESSQHAIDVTSNKEVFEDNDIVERPRAAMKTESSMSPTTFGKNTEERRSSDYSNESVEVGEQELDDSNPDGINAARKKLRLLKKVYNRSSPSLPLTCSETNDEQTIETPKNDS</sequence>
<evidence type="ECO:0000256" key="2">
    <source>
        <dbReference type="ARBA" id="ARBA00009085"/>
    </source>
</evidence>
<feature type="region of interest" description="Disordered" evidence="8">
    <location>
        <begin position="1127"/>
        <end position="1212"/>
    </location>
</feature>
<dbReference type="SUPFAM" id="SSF143791">
    <property type="entry name" value="DUSP-like"/>
    <property type="match status" value="1"/>
</dbReference>
<feature type="compositionally biased region" description="Acidic residues" evidence="8">
    <location>
        <begin position="53"/>
        <end position="62"/>
    </location>
</feature>
<dbReference type="SUPFAM" id="SSF54001">
    <property type="entry name" value="Cysteine proteinases"/>
    <property type="match status" value="1"/>
</dbReference>
<dbReference type="GO" id="GO:0004843">
    <property type="term" value="F:cysteine-type deubiquitinase activity"/>
    <property type="evidence" value="ECO:0007669"/>
    <property type="project" value="UniProtKB-EC"/>
</dbReference>
<dbReference type="STRING" id="1071378.G0W5M1"/>
<feature type="compositionally biased region" description="Acidic residues" evidence="8">
    <location>
        <begin position="1"/>
        <end position="15"/>
    </location>
</feature>
<dbReference type="HOGENOM" id="CLU_001060_7_1_1"/>
<dbReference type="PROSITE" id="PS51283">
    <property type="entry name" value="DUSP"/>
    <property type="match status" value="1"/>
</dbReference>
<dbReference type="InterPro" id="IPR035927">
    <property type="entry name" value="DUSP-like_sf"/>
</dbReference>
<keyword evidence="7" id="KW-0788">Thiol protease</keyword>
<accession>G0W5M1</accession>
<keyword evidence="5" id="KW-0833">Ubl conjugation pathway</keyword>